<organism evidence="1 2">
    <name type="scientific">Kibdelosporangium aridum</name>
    <dbReference type="NCBI Taxonomy" id="2030"/>
    <lineage>
        <taxon>Bacteria</taxon>
        <taxon>Bacillati</taxon>
        <taxon>Actinomycetota</taxon>
        <taxon>Actinomycetes</taxon>
        <taxon>Pseudonocardiales</taxon>
        <taxon>Pseudonocardiaceae</taxon>
        <taxon>Kibdelosporangium</taxon>
    </lineage>
</organism>
<protein>
    <submittedName>
        <fullName evidence="1">Uncharacterized protein</fullName>
    </submittedName>
</protein>
<dbReference type="AlphaFoldDB" id="A0A428ZTP8"/>
<evidence type="ECO:0000313" key="2">
    <source>
        <dbReference type="Proteomes" id="UP000287547"/>
    </source>
</evidence>
<reference evidence="1 2" key="1">
    <citation type="submission" date="2018-05" db="EMBL/GenBank/DDBJ databases">
        <title>Evolution of GPA BGCs.</title>
        <authorList>
            <person name="Waglechner N."/>
            <person name="Wright G.D."/>
        </authorList>
    </citation>
    <scope>NUCLEOTIDE SEQUENCE [LARGE SCALE GENOMIC DNA]</scope>
    <source>
        <strain evidence="1 2">A82846</strain>
    </source>
</reference>
<accession>A0A428ZTP8</accession>
<sequence>MRRVGEHERPMARLIDAIGSGRPPRLHSVAVVGLVRRNEPPAPMGVALGAMDSQVVNEGRRRGGRIIGTGGVLLSCHWVFVG</sequence>
<gene>
    <name evidence="1" type="ORF">DMH04_00125</name>
</gene>
<dbReference type="EMBL" id="QHKI01000001">
    <property type="protein sequence ID" value="RSM91456.1"/>
    <property type="molecule type" value="Genomic_DNA"/>
</dbReference>
<proteinExistence type="predicted"/>
<comment type="caution">
    <text evidence="1">The sequence shown here is derived from an EMBL/GenBank/DDBJ whole genome shotgun (WGS) entry which is preliminary data.</text>
</comment>
<name>A0A428ZTP8_KIBAR</name>
<dbReference type="Proteomes" id="UP000287547">
    <property type="component" value="Unassembled WGS sequence"/>
</dbReference>
<evidence type="ECO:0000313" key="1">
    <source>
        <dbReference type="EMBL" id="RSM91456.1"/>
    </source>
</evidence>